<keyword evidence="6" id="KW-1185">Reference proteome</keyword>
<dbReference type="InterPro" id="IPR052604">
    <property type="entry name" value="Mito_Tim_assembly_helper"/>
</dbReference>
<keyword evidence="2" id="KW-0863">Zinc-finger</keyword>
<dbReference type="GO" id="GO:0008270">
    <property type="term" value="F:zinc ion binding"/>
    <property type="evidence" value="ECO:0007669"/>
    <property type="project" value="UniProtKB-KW"/>
</dbReference>
<accession>A0ABD6D6K2</accession>
<gene>
    <name evidence="5" type="ORF">ACFSBW_07275</name>
</gene>
<dbReference type="InterPro" id="IPR016694">
    <property type="entry name" value="UCP017292"/>
</dbReference>
<dbReference type="EMBL" id="JBHUDM010000002">
    <property type="protein sequence ID" value="MFD1641672.1"/>
    <property type="molecule type" value="Genomic_DNA"/>
</dbReference>
<dbReference type="PROSITE" id="PS51266">
    <property type="entry name" value="ZF_CHY"/>
    <property type="match status" value="1"/>
</dbReference>
<dbReference type="PIRSF" id="PIRSF017292">
    <property type="entry name" value="UCP017292_Znf_CHY"/>
    <property type="match status" value="1"/>
</dbReference>
<dbReference type="AlphaFoldDB" id="A0ABD6D6K2"/>
<dbReference type="InterPro" id="IPR008913">
    <property type="entry name" value="Znf_CHY"/>
</dbReference>
<dbReference type="InterPro" id="IPR037274">
    <property type="entry name" value="Znf_CHY_sf"/>
</dbReference>
<reference evidence="5 6" key="1">
    <citation type="journal article" date="2019" name="Int. J. Syst. Evol. Microbiol.">
        <title>The Global Catalogue of Microorganisms (GCM) 10K type strain sequencing project: providing services to taxonomists for standard genome sequencing and annotation.</title>
        <authorList>
            <consortium name="The Broad Institute Genomics Platform"/>
            <consortium name="The Broad Institute Genome Sequencing Center for Infectious Disease"/>
            <person name="Wu L."/>
            <person name="Ma J."/>
        </authorList>
    </citation>
    <scope>NUCLEOTIDE SEQUENCE [LARGE SCALE GENOMIC DNA]</scope>
    <source>
        <strain evidence="5 6">CGMCC 1.10593</strain>
    </source>
</reference>
<evidence type="ECO:0000256" key="1">
    <source>
        <dbReference type="ARBA" id="ARBA00022723"/>
    </source>
</evidence>
<proteinExistence type="predicted"/>
<dbReference type="RefSeq" id="WP_256396728.1">
    <property type="nucleotide sequence ID" value="NZ_JANHDJ010000005.1"/>
</dbReference>
<organism evidence="5 6">
    <name type="scientific">Halohasta litorea</name>
    <dbReference type="NCBI Taxonomy" id="869891"/>
    <lineage>
        <taxon>Archaea</taxon>
        <taxon>Methanobacteriati</taxon>
        <taxon>Methanobacteriota</taxon>
        <taxon>Stenosarchaea group</taxon>
        <taxon>Halobacteria</taxon>
        <taxon>Halobacteriales</taxon>
        <taxon>Haloferacaceae</taxon>
        <taxon>Halohasta</taxon>
    </lineage>
</organism>
<evidence type="ECO:0000256" key="3">
    <source>
        <dbReference type="ARBA" id="ARBA00022833"/>
    </source>
</evidence>
<dbReference type="Pfam" id="PF05495">
    <property type="entry name" value="zf-CHY"/>
    <property type="match status" value="1"/>
</dbReference>
<evidence type="ECO:0000313" key="5">
    <source>
        <dbReference type="EMBL" id="MFD1641672.1"/>
    </source>
</evidence>
<feature type="domain" description="CHY-type" evidence="4">
    <location>
        <begin position="21"/>
        <end position="102"/>
    </location>
</feature>
<dbReference type="Proteomes" id="UP001597052">
    <property type="component" value="Unassembled WGS sequence"/>
</dbReference>
<dbReference type="PANTHER" id="PTHR28082">
    <property type="entry name" value="ZINC FINGER PROTEIN"/>
    <property type="match status" value="1"/>
</dbReference>
<dbReference type="PANTHER" id="PTHR28082:SF1">
    <property type="entry name" value="HELPER OF TIM PROTEIN 13"/>
    <property type="match status" value="1"/>
</dbReference>
<sequence>MTGDCRGRRLTPQDHLVVGVAVDDETRCAHYRSDRDIVAIRFPCCETYYPCFRCHEPCADHDAKRWPRGRFDEPAVCCGVCGIELSVRAYLDCDHQCPNCEAMFNPGCRNHADRYFAVD</sequence>
<protein>
    <submittedName>
        <fullName evidence="5">CHY zinc finger protein</fullName>
    </submittedName>
</protein>
<keyword evidence="3" id="KW-0862">Zinc</keyword>
<comment type="caution">
    <text evidence="5">The sequence shown here is derived from an EMBL/GenBank/DDBJ whole genome shotgun (WGS) entry which is preliminary data.</text>
</comment>
<evidence type="ECO:0000313" key="6">
    <source>
        <dbReference type="Proteomes" id="UP001597052"/>
    </source>
</evidence>
<evidence type="ECO:0000259" key="4">
    <source>
        <dbReference type="PROSITE" id="PS51266"/>
    </source>
</evidence>
<keyword evidence="1" id="KW-0479">Metal-binding</keyword>
<name>A0ABD6D6K2_9EURY</name>
<evidence type="ECO:0000256" key="2">
    <source>
        <dbReference type="ARBA" id="ARBA00022771"/>
    </source>
</evidence>
<dbReference type="SUPFAM" id="SSF161219">
    <property type="entry name" value="CHY zinc finger-like"/>
    <property type="match status" value="1"/>
</dbReference>